<keyword evidence="1" id="KW-0472">Membrane</keyword>
<name>A0ABD1Y9R0_9MARC</name>
<keyword evidence="1" id="KW-1133">Transmembrane helix</keyword>
<evidence type="ECO:0008006" key="4">
    <source>
        <dbReference type="Google" id="ProtNLM"/>
    </source>
</evidence>
<dbReference type="AlphaFoldDB" id="A0ABD1Y9R0"/>
<feature type="transmembrane region" description="Helical" evidence="1">
    <location>
        <begin position="52"/>
        <end position="71"/>
    </location>
</feature>
<comment type="caution">
    <text evidence="2">The sequence shown here is derived from an EMBL/GenBank/DDBJ whole genome shotgun (WGS) entry which is preliminary data.</text>
</comment>
<keyword evidence="1" id="KW-0812">Transmembrane</keyword>
<reference evidence="2 3" key="1">
    <citation type="submission" date="2024-09" db="EMBL/GenBank/DDBJ databases">
        <title>Chromosome-scale assembly of Riccia fluitans.</title>
        <authorList>
            <person name="Paukszto L."/>
            <person name="Sawicki J."/>
            <person name="Karawczyk K."/>
            <person name="Piernik-Szablinska J."/>
            <person name="Szczecinska M."/>
            <person name="Mazdziarz M."/>
        </authorList>
    </citation>
    <scope>NUCLEOTIDE SEQUENCE [LARGE SCALE GENOMIC DNA]</scope>
    <source>
        <strain evidence="2">Rf_01</strain>
        <tissue evidence="2">Aerial parts of the thallus</tissue>
    </source>
</reference>
<evidence type="ECO:0000256" key="1">
    <source>
        <dbReference type="SAM" id="Phobius"/>
    </source>
</evidence>
<gene>
    <name evidence="2" type="ORF">R1flu_003693</name>
</gene>
<sequence length="106" mass="12332">MKKWKDLDDGEESWKRTVATWTAPVEALVQVEAAQRFIRFVVFLATLESRQTVILCVVLFLSASFLFCVSGSREAEEKVSKAKQFREELWSTSRTLQRCASERRRQ</sequence>
<evidence type="ECO:0000313" key="3">
    <source>
        <dbReference type="Proteomes" id="UP001605036"/>
    </source>
</evidence>
<dbReference type="Proteomes" id="UP001605036">
    <property type="component" value="Unassembled WGS sequence"/>
</dbReference>
<evidence type="ECO:0000313" key="2">
    <source>
        <dbReference type="EMBL" id="KAL2623488.1"/>
    </source>
</evidence>
<dbReference type="EMBL" id="JBHFFA010000006">
    <property type="protein sequence ID" value="KAL2623488.1"/>
    <property type="molecule type" value="Genomic_DNA"/>
</dbReference>
<organism evidence="2 3">
    <name type="scientific">Riccia fluitans</name>
    <dbReference type="NCBI Taxonomy" id="41844"/>
    <lineage>
        <taxon>Eukaryota</taxon>
        <taxon>Viridiplantae</taxon>
        <taxon>Streptophyta</taxon>
        <taxon>Embryophyta</taxon>
        <taxon>Marchantiophyta</taxon>
        <taxon>Marchantiopsida</taxon>
        <taxon>Marchantiidae</taxon>
        <taxon>Marchantiales</taxon>
        <taxon>Ricciaceae</taxon>
        <taxon>Riccia</taxon>
    </lineage>
</organism>
<keyword evidence="3" id="KW-1185">Reference proteome</keyword>
<protein>
    <recommendedName>
        <fullName evidence="4">Transmembrane protein</fullName>
    </recommendedName>
</protein>
<proteinExistence type="predicted"/>
<accession>A0ABD1Y9R0</accession>